<keyword evidence="2" id="KW-1185">Reference proteome</keyword>
<dbReference type="EMBL" id="QPMH01000016">
    <property type="protein sequence ID" value="RDD61037.1"/>
    <property type="molecule type" value="Genomic_DNA"/>
</dbReference>
<evidence type="ECO:0000313" key="1">
    <source>
        <dbReference type="EMBL" id="RDD61037.1"/>
    </source>
</evidence>
<evidence type="ECO:0008006" key="3">
    <source>
        <dbReference type="Google" id="ProtNLM"/>
    </source>
</evidence>
<dbReference type="InterPro" id="IPR011664">
    <property type="entry name" value="Abi_system_AbiD/AbiF-like"/>
</dbReference>
<dbReference type="Proteomes" id="UP000253941">
    <property type="component" value="Unassembled WGS sequence"/>
</dbReference>
<protein>
    <recommendedName>
        <fullName evidence="3">Abi family protein</fullName>
    </recommendedName>
</protein>
<sequence>MQSDFSYTPHVLGEIFYYLSQSRFQNYMAYADRDKQLAIHLYRWNVELSESLYWPLQTVEIAFRNAIAATLRDRFGAGWHLNGHFHRILAEEHRLKLRQAVARQKRKRKSERPTEDAVIADMPFGFWTSLLTARYDVPLKWNHNIRRSFPHIPRGCSRGTIAGSADRIRDIRNRIAHHEPILHLKLDRKYGEIKTLLDWISPDLRWFVEHSCAFDSAWRGRPPHPDTPG</sequence>
<reference evidence="1 2" key="1">
    <citation type="submission" date="2018-07" db="EMBL/GenBank/DDBJ databases">
        <title>Venubactetium sediminum gen. nov., sp. nov., isolated from a marine solar saltern.</title>
        <authorList>
            <person name="Wang S."/>
        </authorList>
    </citation>
    <scope>NUCLEOTIDE SEQUENCE [LARGE SCALE GENOMIC DNA]</scope>
    <source>
        <strain evidence="1 2">WD2A32</strain>
    </source>
</reference>
<dbReference type="AlphaFoldDB" id="A0A369TA33"/>
<accession>A0A369TA33</accession>
<gene>
    <name evidence="1" type="ORF">DRB17_15040</name>
</gene>
<evidence type="ECO:0000313" key="2">
    <source>
        <dbReference type="Proteomes" id="UP000253941"/>
    </source>
</evidence>
<dbReference type="Pfam" id="PF07751">
    <property type="entry name" value="Abi_2"/>
    <property type="match status" value="1"/>
</dbReference>
<proteinExistence type="predicted"/>
<comment type="caution">
    <text evidence="1">The sequence shown here is derived from an EMBL/GenBank/DDBJ whole genome shotgun (WGS) entry which is preliminary data.</text>
</comment>
<organism evidence="1 2">
    <name type="scientific">Ferruginivarius sediminum</name>
    <dbReference type="NCBI Taxonomy" id="2661937"/>
    <lineage>
        <taxon>Bacteria</taxon>
        <taxon>Pseudomonadati</taxon>
        <taxon>Pseudomonadota</taxon>
        <taxon>Alphaproteobacteria</taxon>
        <taxon>Rhodospirillales</taxon>
        <taxon>Rhodospirillaceae</taxon>
        <taxon>Ferruginivarius</taxon>
    </lineage>
</organism>
<name>A0A369TA33_9PROT</name>